<evidence type="ECO:0000313" key="2">
    <source>
        <dbReference type="Proteomes" id="UP000034799"/>
    </source>
</evidence>
<reference evidence="1 2" key="1">
    <citation type="journal article" date="2015" name="Nature">
        <title>rRNA introns, odd ribosomes, and small enigmatic genomes across a large radiation of phyla.</title>
        <authorList>
            <person name="Brown C.T."/>
            <person name="Hug L.A."/>
            <person name="Thomas B.C."/>
            <person name="Sharon I."/>
            <person name="Castelle C.J."/>
            <person name="Singh A."/>
            <person name="Wilkins M.J."/>
            <person name="Williams K.H."/>
            <person name="Banfield J.F."/>
        </authorList>
    </citation>
    <scope>NUCLEOTIDE SEQUENCE [LARGE SCALE GENOMIC DNA]</scope>
</reference>
<organism evidence="1 2">
    <name type="scientific">candidate division WS6 bacterium GW2011_GWF2_39_15</name>
    <dbReference type="NCBI Taxonomy" id="1619100"/>
    <lineage>
        <taxon>Bacteria</taxon>
        <taxon>Candidatus Dojkabacteria</taxon>
    </lineage>
</organism>
<protein>
    <submittedName>
        <fullName evidence="1">Uncharacterized protein</fullName>
    </submittedName>
</protein>
<name>A0A0G0QXJ3_9BACT</name>
<sequence length="62" mass="6840">MLIPNAIEDLAGYESFVEATTGFSSSQMEPLTGQYSKHGDPVISNGAITMVIRKEMPLVYRF</sequence>
<evidence type="ECO:0000313" key="1">
    <source>
        <dbReference type="EMBL" id="KKR06347.1"/>
    </source>
</evidence>
<dbReference type="Proteomes" id="UP000034799">
    <property type="component" value="Unassembled WGS sequence"/>
</dbReference>
<accession>A0A0G0QXJ3</accession>
<proteinExistence type="predicted"/>
<gene>
    <name evidence="1" type="ORF">UT34_C0001G0387</name>
</gene>
<comment type="caution">
    <text evidence="1">The sequence shown here is derived from an EMBL/GenBank/DDBJ whole genome shotgun (WGS) entry which is preliminary data.</text>
</comment>
<dbReference type="AlphaFoldDB" id="A0A0G0QXJ3"/>
<dbReference type="EMBL" id="LBWK01000001">
    <property type="protein sequence ID" value="KKR06347.1"/>
    <property type="molecule type" value="Genomic_DNA"/>
</dbReference>
<dbReference type="STRING" id="1619100.UT34_C0001G0387"/>